<dbReference type="Pfam" id="PF01614">
    <property type="entry name" value="IclR_C"/>
    <property type="match status" value="1"/>
</dbReference>
<dbReference type="PROSITE" id="PS51077">
    <property type="entry name" value="HTH_ICLR"/>
    <property type="match status" value="1"/>
</dbReference>
<dbReference type="GO" id="GO:0003677">
    <property type="term" value="F:DNA binding"/>
    <property type="evidence" value="ECO:0007669"/>
    <property type="project" value="UniProtKB-KW"/>
</dbReference>
<dbReference type="PROSITE" id="PS51078">
    <property type="entry name" value="ICLR_ED"/>
    <property type="match status" value="1"/>
</dbReference>
<evidence type="ECO:0000259" key="8">
    <source>
        <dbReference type="PROSITE" id="PS51078"/>
    </source>
</evidence>
<keyword evidence="2" id="KW-0805">Transcription regulation</keyword>
<evidence type="ECO:0000256" key="2">
    <source>
        <dbReference type="ARBA" id="ARBA00023015"/>
    </source>
</evidence>
<dbReference type="SUPFAM" id="SSF46785">
    <property type="entry name" value="Winged helix' DNA-binding domain"/>
    <property type="match status" value="1"/>
</dbReference>
<dbReference type="Gene3D" id="3.30.450.40">
    <property type="match status" value="1"/>
</dbReference>
<accession>A0A1H3MQU5</accession>
<dbReference type="GO" id="GO:0006071">
    <property type="term" value="P:glycerol metabolic process"/>
    <property type="evidence" value="ECO:0007669"/>
    <property type="project" value="UniProtKB-KW"/>
</dbReference>
<dbReference type="AlphaFoldDB" id="A0A1H3MQU5"/>
<keyword evidence="4" id="KW-0804">Transcription</keyword>
<feature type="domain" description="IclR-ED" evidence="8">
    <location>
        <begin position="78"/>
        <end position="262"/>
    </location>
</feature>
<dbReference type="SMART" id="SM00346">
    <property type="entry name" value="HTH_ICLR"/>
    <property type="match status" value="1"/>
</dbReference>
<keyword evidence="1" id="KW-0319">Glycerol metabolism</keyword>
<organism evidence="9 10">
    <name type="scientific">Herbiconiux ginsengi</name>
    <dbReference type="NCBI Taxonomy" id="381665"/>
    <lineage>
        <taxon>Bacteria</taxon>
        <taxon>Bacillati</taxon>
        <taxon>Actinomycetota</taxon>
        <taxon>Actinomycetes</taxon>
        <taxon>Micrococcales</taxon>
        <taxon>Microbacteriaceae</taxon>
        <taxon>Herbiconiux</taxon>
    </lineage>
</organism>
<dbReference type="Gene3D" id="1.10.10.10">
    <property type="entry name" value="Winged helix-like DNA-binding domain superfamily/Winged helix DNA-binding domain"/>
    <property type="match status" value="1"/>
</dbReference>
<dbReference type="InterPro" id="IPR029016">
    <property type="entry name" value="GAF-like_dom_sf"/>
</dbReference>
<reference evidence="9 10" key="1">
    <citation type="submission" date="2016-10" db="EMBL/GenBank/DDBJ databases">
        <authorList>
            <person name="de Groot N.N."/>
        </authorList>
    </citation>
    <scope>NUCLEOTIDE SEQUENCE [LARGE SCALE GENOMIC DNA]</scope>
    <source>
        <strain evidence="9 10">CGMCC 4.3491</strain>
    </source>
</reference>
<protein>
    <recommendedName>
        <fullName evidence="6">Glycerol operon regulatory protein</fullName>
    </recommendedName>
</protein>
<dbReference type="PANTHER" id="PTHR30136">
    <property type="entry name" value="HELIX-TURN-HELIX TRANSCRIPTIONAL REGULATOR, ICLR FAMILY"/>
    <property type="match status" value="1"/>
</dbReference>
<comment type="function">
    <text evidence="5">May be an activator protein for the gylABX operon.</text>
</comment>
<dbReference type="InterPro" id="IPR036390">
    <property type="entry name" value="WH_DNA-bd_sf"/>
</dbReference>
<gene>
    <name evidence="9" type="ORF">SAMN05216554_1525</name>
</gene>
<dbReference type="InterPro" id="IPR014757">
    <property type="entry name" value="Tscrpt_reg_IclR_C"/>
</dbReference>
<evidence type="ECO:0000256" key="1">
    <source>
        <dbReference type="ARBA" id="ARBA00022798"/>
    </source>
</evidence>
<sequence>MKQGQPRMGNADRHQVQSVVRAMDIMSSFSRIHPRLQLSELADAVGLPRSSTRRLALTLIEGGFLRQDAGGFYSLGGRLLELGGLVSNSSTLAALTARSMRKAHEITGETILVAEVSWIDQSTLITHKIEGLHALSVTSPVGKRTTLGNGCIGKAALSALPEDEADQVLARTSLVPRTSQSITDPQVLATHVARARAKGYAIETGEFLEGCSGVAVPILTGGRPVGAIGIVAPSSRAGVRQLDSWGRMLLSLANDEKREKRA</sequence>
<dbReference type="InterPro" id="IPR050707">
    <property type="entry name" value="HTH_MetabolicPath_Reg"/>
</dbReference>
<dbReference type="EMBL" id="FNPZ01000001">
    <property type="protein sequence ID" value="SDY78966.1"/>
    <property type="molecule type" value="Genomic_DNA"/>
</dbReference>
<evidence type="ECO:0000313" key="9">
    <source>
        <dbReference type="EMBL" id="SDY78966.1"/>
    </source>
</evidence>
<feature type="domain" description="HTH iclR-type" evidence="7">
    <location>
        <begin position="16"/>
        <end position="77"/>
    </location>
</feature>
<dbReference type="GO" id="GO:0045892">
    <property type="term" value="P:negative regulation of DNA-templated transcription"/>
    <property type="evidence" value="ECO:0007669"/>
    <property type="project" value="TreeGrafter"/>
</dbReference>
<dbReference type="InterPro" id="IPR005471">
    <property type="entry name" value="Tscrpt_reg_IclR_N"/>
</dbReference>
<dbReference type="SUPFAM" id="SSF55781">
    <property type="entry name" value="GAF domain-like"/>
    <property type="match status" value="1"/>
</dbReference>
<dbReference type="GO" id="GO:0003700">
    <property type="term" value="F:DNA-binding transcription factor activity"/>
    <property type="evidence" value="ECO:0007669"/>
    <property type="project" value="TreeGrafter"/>
</dbReference>
<proteinExistence type="predicted"/>
<dbReference type="OrthoDB" id="8479143at2"/>
<name>A0A1H3MQU5_9MICO</name>
<dbReference type="FunFam" id="1.10.10.10:FF:000056">
    <property type="entry name" value="IclR family transcriptional regulator"/>
    <property type="match status" value="1"/>
</dbReference>
<evidence type="ECO:0000256" key="3">
    <source>
        <dbReference type="ARBA" id="ARBA00023125"/>
    </source>
</evidence>
<evidence type="ECO:0000313" key="10">
    <source>
        <dbReference type="Proteomes" id="UP000198891"/>
    </source>
</evidence>
<dbReference type="Pfam" id="PF09339">
    <property type="entry name" value="HTH_IclR"/>
    <property type="match status" value="1"/>
</dbReference>
<keyword evidence="3" id="KW-0238">DNA-binding</keyword>
<dbReference type="Proteomes" id="UP000198891">
    <property type="component" value="Unassembled WGS sequence"/>
</dbReference>
<dbReference type="InterPro" id="IPR036388">
    <property type="entry name" value="WH-like_DNA-bd_sf"/>
</dbReference>
<dbReference type="PANTHER" id="PTHR30136:SF24">
    <property type="entry name" value="HTH-TYPE TRANSCRIPTIONAL REPRESSOR ALLR"/>
    <property type="match status" value="1"/>
</dbReference>
<keyword evidence="10" id="KW-1185">Reference proteome</keyword>
<evidence type="ECO:0000256" key="6">
    <source>
        <dbReference type="ARBA" id="ARBA00070406"/>
    </source>
</evidence>
<evidence type="ECO:0000256" key="4">
    <source>
        <dbReference type="ARBA" id="ARBA00023163"/>
    </source>
</evidence>
<dbReference type="STRING" id="381665.SAMN05216554_1525"/>
<evidence type="ECO:0000256" key="5">
    <source>
        <dbReference type="ARBA" id="ARBA00058938"/>
    </source>
</evidence>
<evidence type="ECO:0000259" key="7">
    <source>
        <dbReference type="PROSITE" id="PS51077"/>
    </source>
</evidence>